<evidence type="ECO:0000313" key="2">
    <source>
        <dbReference type="EMBL" id="VAW47285.1"/>
    </source>
</evidence>
<reference evidence="2" key="1">
    <citation type="submission" date="2018-06" db="EMBL/GenBank/DDBJ databases">
        <authorList>
            <person name="Zhirakovskaya E."/>
        </authorList>
    </citation>
    <scope>NUCLEOTIDE SEQUENCE</scope>
</reference>
<dbReference type="Pfam" id="PF03476">
    <property type="entry name" value="MOSC_N"/>
    <property type="match status" value="1"/>
</dbReference>
<name>A0A3B0VUG7_9ZZZZ</name>
<dbReference type="AlphaFoldDB" id="A0A3B0VUG7"/>
<feature type="non-terminal residue" evidence="2">
    <location>
        <position position="216"/>
    </location>
</feature>
<dbReference type="EMBL" id="UOFA01000333">
    <property type="protein sequence ID" value="VAW47285.1"/>
    <property type="molecule type" value="Genomic_DNA"/>
</dbReference>
<organism evidence="2">
    <name type="scientific">hydrothermal vent metagenome</name>
    <dbReference type="NCBI Taxonomy" id="652676"/>
    <lineage>
        <taxon>unclassified sequences</taxon>
        <taxon>metagenomes</taxon>
        <taxon>ecological metagenomes</taxon>
    </lineage>
</organism>
<dbReference type="GO" id="GO:0003824">
    <property type="term" value="F:catalytic activity"/>
    <property type="evidence" value="ECO:0007669"/>
    <property type="project" value="InterPro"/>
</dbReference>
<sequence length="216" mass="24714">MTVTITQLISYPIKSCAGVEHQQTTIHTMGLATDRQLMLVDKNGLFLSQRKHPQMALIQPEFSAQGLIVKAPGMEQLTLDFQRNIYSPLDVTIWKDSLQAELLHQDVNQWFSDYLKLPVKLVKYGAQSHRPIDPDYAMNEETVAFADGYPLLVAHEATFNQLNQYLQQPVTMDRFRPNIVVNSQFSPWDELNWISLSNDEFKIDLVKPCSRCVMTG</sequence>
<dbReference type="SUPFAM" id="SSF141673">
    <property type="entry name" value="MOSC N-terminal domain-like"/>
    <property type="match status" value="1"/>
</dbReference>
<accession>A0A3B0VUG7</accession>
<dbReference type="GO" id="GO:0030170">
    <property type="term" value="F:pyridoxal phosphate binding"/>
    <property type="evidence" value="ECO:0007669"/>
    <property type="project" value="InterPro"/>
</dbReference>
<dbReference type="Pfam" id="PF03473">
    <property type="entry name" value="MOSC"/>
    <property type="match status" value="1"/>
</dbReference>
<dbReference type="PROSITE" id="PS51340">
    <property type="entry name" value="MOSC"/>
    <property type="match status" value="1"/>
</dbReference>
<dbReference type="PANTHER" id="PTHR14237">
    <property type="entry name" value="MOLYBDOPTERIN COFACTOR SULFURASE MOSC"/>
    <property type="match status" value="1"/>
</dbReference>
<gene>
    <name evidence="2" type="ORF">MNBD_GAMMA02-414</name>
</gene>
<feature type="domain" description="MOSC" evidence="1">
    <location>
        <begin position="119"/>
        <end position="216"/>
    </location>
</feature>
<dbReference type="InterPro" id="IPR005303">
    <property type="entry name" value="MOCOS_middle"/>
</dbReference>
<proteinExistence type="predicted"/>
<dbReference type="GO" id="GO:0030151">
    <property type="term" value="F:molybdenum ion binding"/>
    <property type="evidence" value="ECO:0007669"/>
    <property type="project" value="InterPro"/>
</dbReference>
<dbReference type="InterPro" id="IPR005302">
    <property type="entry name" value="MoCF_Sase_C"/>
</dbReference>
<dbReference type="PANTHER" id="PTHR14237:SF19">
    <property type="entry name" value="MITOCHONDRIAL AMIDOXIME REDUCING COMPONENT 1"/>
    <property type="match status" value="1"/>
</dbReference>
<evidence type="ECO:0000259" key="1">
    <source>
        <dbReference type="PROSITE" id="PS51340"/>
    </source>
</evidence>
<protein>
    <submittedName>
        <fullName evidence="2">Flavodoxin reductases (Ferredoxin-NADPH reductases) family 1</fullName>
    </submittedName>
</protein>